<dbReference type="AlphaFoldDB" id="A0ABD3IFK4"/>
<comment type="caution">
    <text evidence="2">The sequence shown here is derived from an EMBL/GenBank/DDBJ whole genome shotgun (WGS) entry which is preliminary data.</text>
</comment>
<keyword evidence="1" id="KW-0175">Coiled coil</keyword>
<feature type="coiled-coil region" evidence="1">
    <location>
        <begin position="37"/>
        <end position="74"/>
    </location>
</feature>
<dbReference type="EMBL" id="JBJQOH010000001">
    <property type="protein sequence ID" value="KAL3702503.1"/>
    <property type="molecule type" value="Genomic_DNA"/>
</dbReference>
<protein>
    <submittedName>
        <fullName evidence="2">Uncharacterized protein</fullName>
    </submittedName>
</protein>
<keyword evidence="3" id="KW-1185">Reference proteome</keyword>
<dbReference type="Proteomes" id="UP001633002">
    <property type="component" value="Unassembled WGS sequence"/>
</dbReference>
<evidence type="ECO:0000313" key="3">
    <source>
        <dbReference type="Proteomes" id="UP001633002"/>
    </source>
</evidence>
<gene>
    <name evidence="2" type="ORF">R1sor_020525</name>
</gene>
<sequence>MTLTSSSNSRDSGGQSSTTFDELHNMINLQQLQYRNLKLAELLLDSLRNNIHENKRAQKEQKNLVNAVQSSKELDTQAKDCILQNLETLKYRSMFSDSCLFWPYQIAQTLWSDDDCNVTKVVCCVGLEISVPPLRT</sequence>
<proteinExistence type="predicted"/>
<evidence type="ECO:0000313" key="2">
    <source>
        <dbReference type="EMBL" id="KAL3702503.1"/>
    </source>
</evidence>
<evidence type="ECO:0000256" key="1">
    <source>
        <dbReference type="SAM" id="Coils"/>
    </source>
</evidence>
<name>A0ABD3IFK4_9MARC</name>
<organism evidence="2 3">
    <name type="scientific">Riccia sorocarpa</name>
    <dbReference type="NCBI Taxonomy" id="122646"/>
    <lineage>
        <taxon>Eukaryota</taxon>
        <taxon>Viridiplantae</taxon>
        <taxon>Streptophyta</taxon>
        <taxon>Embryophyta</taxon>
        <taxon>Marchantiophyta</taxon>
        <taxon>Marchantiopsida</taxon>
        <taxon>Marchantiidae</taxon>
        <taxon>Marchantiales</taxon>
        <taxon>Ricciaceae</taxon>
        <taxon>Riccia</taxon>
    </lineage>
</organism>
<accession>A0ABD3IFK4</accession>
<reference evidence="2 3" key="1">
    <citation type="submission" date="2024-09" db="EMBL/GenBank/DDBJ databases">
        <title>Chromosome-scale assembly of Riccia sorocarpa.</title>
        <authorList>
            <person name="Paukszto L."/>
        </authorList>
    </citation>
    <scope>NUCLEOTIDE SEQUENCE [LARGE SCALE GENOMIC DNA]</scope>
    <source>
        <strain evidence="2">LP-2024</strain>
        <tissue evidence="2">Aerial parts of the thallus</tissue>
    </source>
</reference>